<dbReference type="SUPFAM" id="SSF52540">
    <property type="entry name" value="P-loop containing nucleoside triphosphate hydrolases"/>
    <property type="match status" value="1"/>
</dbReference>
<reference evidence="12 13" key="1">
    <citation type="submission" date="2015-03" db="EMBL/GenBank/DDBJ databases">
        <title>Genome sequencing of Methylobacterium aquaticum DSM16371 type strain.</title>
        <authorList>
            <person name="Chaudhry V."/>
            <person name="Patil P.B."/>
        </authorList>
    </citation>
    <scope>NUCLEOTIDE SEQUENCE [LARGE SCALE GENOMIC DNA]</scope>
    <source>
        <strain evidence="12 13">DSM 16371</strain>
    </source>
</reference>
<evidence type="ECO:0000259" key="10">
    <source>
        <dbReference type="PROSITE" id="PS50893"/>
    </source>
</evidence>
<evidence type="ECO:0000256" key="4">
    <source>
        <dbReference type="ARBA" id="ARBA00022692"/>
    </source>
</evidence>
<evidence type="ECO:0000259" key="11">
    <source>
        <dbReference type="PROSITE" id="PS50929"/>
    </source>
</evidence>
<dbReference type="GO" id="GO:0005886">
    <property type="term" value="C:plasma membrane"/>
    <property type="evidence" value="ECO:0007669"/>
    <property type="project" value="UniProtKB-SubCell"/>
</dbReference>
<sequence length="984" mass="102606">MLHSIPQAAAPDGATLVESLALAGPDVQASGADPLRLDDPDLAILVVSGGLDVFLVEAGADQPAGPRTFLASFGAGRLVFGLGDGAMGAIGLRAVPAPGSRLVALPLARLRDLSRDPPSRPGDLAGAGPFIEASTLIEDWVAAVSAALVSGGPPPPAVRLPLAPGERADCAADARVTVAAPVGWLDVRDREALFLDSADVPGDGLFPVCPQTWLTLGTAGEVACLDTASALRDGRLWTALAQFHAAAAEVLPLLLRLAAVDEINRLRRRTEDEARAVAKARAILAAVVVKLPPPRQIESESGDDLMAALRHVARAMGIALVLPQDGDEAGPPDLEAVLRASNLRSRRINLDFGWWRDDVAPLLLLEGPDGRPAALVGRGRGVALVGPDGRRRRLGARAAQRLTGPALMLYEPLPDRPLDLPALLRRVWAGGRRELRIVAAFGALPGLLALVFPIMIGHVADDLVPSRDLPGLIDAMAILVVVTMLQLVMRLTSGRAMMRLDGSTGSRLQAALMDRVLRLPANFFRTSATGEIAQKISSLKGTVDGTVQGLLATLVGASIFASSVAVMAWTSPTLMGAGLVLVGILVGTATALGLKRKTYEKDLVRNRARLSAHVLDLMSGIVKLRLAAAENRAFARWAAVYAPFVQVADAAKRVDLRVGLVLGAMSLSAQAIIFLLIYRSGAVEAGFGLGALVMFLSAFGQAVGGANAMAGGIVSVLALKPALDSASVLLVATPERSSGAVDPGPLTGAIEIGNVRFAYGASAPPVLTDLSLQIAAGEFVALVGPSGGGKSTIVRLLLGFEVPQRGAILYDSQDLRSLDVGAVRRQLGVVLQRGKLFGASIEDNILASNRQLGPDEAWRAAEEAGIADDIRAMPMGMQTVYSEGGLSGGQVQRILLARALIHRPRILILDEATSALDNRTQAQVTATLATLSATRIVIAHRLSTVMSADRILVIEDGAVVESGSYRELLEAGGAFAAIAARQLT</sequence>
<dbReference type="GO" id="GO:0140359">
    <property type="term" value="F:ABC-type transporter activity"/>
    <property type="evidence" value="ECO:0007669"/>
    <property type="project" value="InterPro"/>
</dbReference>
<comment type="caution">
    <text evidence="12">The sequence shown here is derived from an EMBL/GenBank/DDBJ whole genome shotgun (WGS) entry which is preliminary data.</text>
</comment>
<keyword evidence="7 9" id="KW-1133">Transmembrane helix</keyword>
<feature type="transmembrane region" description="Helical" evidence="9">
    <location>
        <begin position="549"/>
        <end position="569"/>
    </location>
</feature>
<dbReference type="SUPFAM" id="SSF90123">
    <property type="entry name" value="ABC transporter transmembrane region"/>
    <property type="match status" value="1"/>
</dbReference>
<dbReference type="RefSeq" id="WP_048463635.1">
    <property type="nucleotide sequence ID" value="NZ_LABX01000071.1"/>
</dbReference>
<dbReference type="PROSITE" id="PS50929">
    <property type="entry name" value="ABC_TM1F"/>
    <property type="match status" value="1"/>
</dbReference>
<dbReference type="InterPro" id="IPR039421">
    <property type="entry name" value="Type_1_exporter"/>
</dbReference>
<dbReference type="InterPro" id="IPR003439">
    <property type="entry name" value="ABC_transporter-like_ATP-bd"/>
</dbReference>
<feature type="transmembrane region" description="Helical" evidence="9">
    <location>
        <begin position="658"/>
        <end position="678"/>
    </location>
</feature>
<proteinExistence type="predicted"/>
<evidence type="ECO:0000256" key="3">
    <source>
        <dbReference type="ARBA" id="ARBA00022475"/>
    </source>
</evidence>
<evidence type="ECO:0000256" key="9">
    <source>
        <dbReference type="SAM" id="Phobius"/>
    </source>
</evidence>
<evidence type="ECO:0000256" key="8">
    <source>
        <dbReference type="ARBA" id="ARBA00023136"/>
    </source>
</evidence>
<evidence type="ECO:0000256" key="2">
    <source>
        <dbReference type="ARBA" id="ARBA00022448"/>
    </source>
</evidence>
<keyword evidence="4 9" id="KW-0812">Transmembrane</keyword>
<evidence type="ECO:0000256" key="6">
    <source>
        <dbReference type="ARBA" id="ARBA00022840"/>
    </source>
</evidence>
<dbReference type="OrthoDB" id="9787557at2"/>
<dbReference type="PANTHER" id="PTHR24221">
    <property type="entry name" value="ATP-BINDING CASSETTE SUB-FAMILY B"/>
    <property type="match status" value="1"/>
</dbReference>
<dbReference type="InterPro" id="IPR003593">
    <property type="entry name" value="AAA+_ATPase"/>
</dbReference>
<dbReference type="EMBL" id="LABX01000071">
    <property type="protein sequence ID" value="KMO36323.1"/>
    <property type="molecule type" value="Genomic_DNA"/>
</dbReference>
<keyword evidence="6" id="KW-0067">ATP-binding</keyword>
<dbReference type="GO" id="GO:0005524">
    <property type="term" value="F:ATP binding"/>
    <property type="evidence" value="ECO:0007669"/>
    <property type="project" value="UniProtKB-KW"/>
</dbReference>
<feature type="transmembrane region" description="Helical" evidence="9">
    <location>
        <begin position="435"/>
        <end position="457"/>
    </location>
</feature>
<dbReference type="PROSITE" id="PS50893">
    <property type="entry name" value="ABC_TRANSPORTER_2"/>
    <property type="match status" value="1"/>
</dbReference>
<keyword evidence="5" id="KW-0547">Nucleotide-binding</keyword>
<dbReference type="GO" id="GO:0016887">
    <property type="term" value="F:ATP hydrolysis activity"/>
    <property type="evidence" value="ECO:0007669"/>
    <property type="project" value="InterPro"/>
</dbReference>
<dbReference type="PANTHER" id="PTHR24221:SF654">
    <property type="entry name" value="ATP-BINDING CASSETTE SUB-FAMILY B MEMBER 6"/>
    <property type="match status" value="1"/>
</dbReference>
<feature type="transmembrane region" description="Helical" evidence="9">
    <location>
        <begin position="575"/>
        <end position="594"/>
    </location>
</feature>
<keyword evidence="3" id="KW-1003">Cell membrane</keyword>
<evidence type="ECO:0000256" key="1">
    <source>
        <dbReference type="ARBA" id="ARBA00004651"/>
    </source>
</evidence>
<feature type="transmembrane region" description="Helical" evidence="9">
    <location>
        <begin position="236"/>
        <end position="259"/>
    </location>
</feature>
<protein>
    <recommendedName>
        <fullName evidence="14">ABC transporter</fullName>
    </recommendedName>
</protein>
<evidence type="ECO:0000313" key="12">
    <source>
        <dbReference type="EMBL" id="KMO36323.1"/>
    </source>
</evidence>
<dbReference type="CDD" id="cd07346">
    <property type="entry name" value="ABC_6TM_exporters"/>
    <property type="match status" value="1"/>
</dbReference>
<dbReference type="PATRIC" id="fig|270351.6.peg.6902"/>
<feature type="transmembrane region" description="Helical" evidence="9">
    <location>
        <begin position="469"/>
        <end position="489"/>
    </location>
</feature>
<dbReference type="Pfam" id="PF00005">
    <property type="entry name" value="ABC_tran"/>
    <property type="match status" value="1"/>
</dbReference>
<accession>A0A0J6SSG9</accession>
<evidence type="ECO:0008006" key="14">
    <source>
        <dbReference type="Google" id="ProtNLM"/>
    </source>
</evidence>
<dbReference type="Proteomes" id="UP000035929">
    <property type="component" value="Unassembled WGS sequence"/>
</dbReference>
<dbReference type="GO" id="GO:0034040">
    <property type="term" value="F:ATPase-coupled lipid transmembrane transporter activity"/>
    <property type="evidence" value="ECO:0007669"/>
    <property type="project" value="TreeGrafter"/>
</dbReference>
<dbReference type="SMART" id="SM00382">
    <property type="entry name" value="AAA"/>
    <property type="match status" value="1"/>
</dbReference>
<dbReference type="FunFam" id="3.40.50.300:FF:000299">
    <property type="entry name" value="ABC transporter ATP-binding protein/permease"/>
    <property type="match status" value="1"/>
</dbReference>
<dbReference type="InterPro" id="IPR036640">
    <property type="entry name" value="ABC1_TM_sf"/>
</dbReference>
<dbReference type="Pfam" id="PF00664">
    <property type="entry name" value="ABC_membrane"/>
    <property type="match status" value="1"/>
</dbReference>
<comment type="subcellular location">
    <subcellularLocation>
        <location evidence="1">Cell membrane</location>
        <topology evidence="1">Multi-pass membrane protein</topology>
    </subcellularLocation>
</comment>
<dbReference type="Gene3D" id="3.40.50.300">
    <property type="entry name" value="P-loop containing nucleotide triphosphate hydrolases"/>
    <property type="match status" value="1"/>
</dbReference>
<evidence type="ECO:0000256" key="7">
    <source>
        <dbReference type="ARBA" id="ARBA00022989"/>
    </source>
</evidence>
<organism evidence="12 13">
    <name type="scientific">Methylobacterium aquaticum</name>
    <dbReference type="NCBI Taxonomy" id="270351"/>
    <lineage>
        <taxon>Bacteria</taxon>
        <taxon>Pseudomonadati</taxon>
        <taxon>Pseudomonadota</taxon>
        <taxon>Alphaproteobacteria</taxon>
        <taxon>Hyphomicrobiales</taxon>
        <taxon>Methylobacteriaceae</taxon>
        <taxon>Methylobacterium</taxon>
    </lineage>
</organism>
<feature type="domain" description="ABC transmembrane type-1" evidence="11">
    <location>
        <begin position="446"/>
        <end position="718"/>
    </location>
</feature>
<dbReference type="InterPro" id="IPR027417">
    <property type="entry name" value="P-loop_NTPase"/>
</dbReference>
<name>A0A0J6SSG9_9HYPH</name>
<dbReference type="Gene3D" id="1.20.1560.10">
    <property type="entry name" value="ABC transporter type 1, transmembrane domain"/>
    <property type="match status" value="1"/>
</dbReference>
<keyword evidence="2" id="KW-0813">Transport</keyword>
<dbReference type="InterPro" id="IPR011527">
    <property type="entry name" value="ABC1_TM_dom"/>
</dbReference>
<keyword evidence="8 9" id="KW-0472">Membrane</keyword>
<evidence type="ECO:0000256" key="5">
    <source>
        <dbReference type="ARBA" id="ARBA00022741"/>
    </source>
</evidence>
<dbReference type="AlphaFoldDB" id="A0A0J6SSG9"/>
<feature type="domain" description="ABC transporter" evidence="10">
    <location>
        <begin position="750"/>
        <end position="981"/>
    </location>
</feature>
<evidence type="ECO:0000313" key="13">
    <source>
        <dbReference type="Proteomes" id="UP000035929"/>
    </source>
</evidence>
<gene>
    <name evidence="12" type="ORF">VP06_10095</name>
</gene>